<dbReference type="Proteomes" id="UP000182057">
    <property type="component" value="Unassembled WGS sequence"/>
</dbReference>
<gene>
    <name evidence="1" type="ORF">CLI86_04330</name>
    <name evidence="2" type="ORF">TFUB20_01981</name>
</gene>
<accession>A0A1D3USE8</accession>
<dbReference type="RefSeq" id="WP_041590861.1">
    <property type="nucleotide sequence ID" value="NZ_CAJPTF010000027.1"/>
</dbReference>
<dbReference type="AlphaFoldDB" id="A0A1D3USE8"/>
<evidence type="ECO:0000313" key="3">
    <source>
        <dbReference type="Proteomes" id="UP000182057"/>
    </source>
</evidence>
<evidence type="ECO:0000313" key="1">
    <source>
        <dbReference type="EMBL" id="PDP44277.1"/>
    </source>
</evidence>
<dbReference type="Proteomes" id="UP000219259">
    <property type="component" value="Unassembled WGS sequence"/>
</dbReference>
<reference evidence="1 4" key="2">
    <citation type="submission" date="2017-09" db="EMBL/GenBank/DDBJ databases">
        <title>Phase variable restriction modification systems are present in the genome sequences of periodontal pathogens Prevotella intermedia, Tannerella forsythia and Porphyromonas gingivalis.</title>
        <authorList>
            <person name="Haigh R.D."/>
            <person name="Crawford L."/>
            <person name="Ralph J."/>
            <person name="Wanford J."/>
            <person name="Vartoukian S.R."/>
            <person name="Hijazib K."/>
            <person name="Wade W."/>
            <person name="Oggioni M.R."/>
        </authorList>
    </citation>
    <scope>NUCLEOTIDE SEQUENCE [LARGE SCALE GENOMIC DNA]</scope>
    <source>
        <strain evidence="1 4">WW11663</strain>
    </source>
</reference>
<dbReference type="GeneID" id="34759341"/>
<dbReference type="EMBL" id="FMMM01000067">
    <property type="protein sequence ID" value="SCQ23196.1"/>
    <property type="molecule type" value="Genomic_DNA"/>
</dbReference>
<evidence type="ECO:0000313" key="4">
    <source>
        <dbReference type="Proteomes" id="UP000219259"/>
    </source>
</evidence>
<reference evidence="2 3" key="1">
    <citation type="submission" date="2016-09" db="EMBL/GenBank/DDBJ databases">
        <authorList>
            <person name="Capua I."/>
            <person name="De Benedictis P."/>
            <person name="Joannis T."/>
            <person name="Lombin L.H."/>
            <person name="Cattoli G."/>
        </authorList>
    </citation>
    <scope>NUCLEOTIDE SEQUENCE [LARGE SCALE GENOMIC DNA]</scope>
    <source>
        <strain evidence="2 3">UB20</strain>
    </source>
</reference>
<name>A0A1D3USE8_TANFO</name>
<sequence>MNNMKKIILLFSIILAIAGGSALKNKQIQDVSVNQIGAAAIYHGVTSESGTWSDIGGAICSAGGGALVNAGGLATGAAWAIGSNPVGWAIGGAALVL</sequence>
<proteinExistence type="predicted"/>
<dbReference type="EMBL" id="NSLJ01000008">
    <property type="protein sequence ID" value="PDP44277.1"/>
    <property type="molecule type" value="Genomic_DNA"/>
</dbReference>
<protein>
    <submittedName>
        <fullName evidence="2">Uncharacterized protein</fullName>
    </submittedName>
</protein>
<evidence type="ECO:0000313" key="2">
    <source>
        <dbReference type="EMBL" id="SCQ23196.1"/>
    </source>
</evidence>
<organism evidence="2 3">
    <name type="scientific">Tannerella forsythia</name>
    <name type="common">Bacteroides forsythus</name>
    <dbReference type="NCBI Taxonomy" id="28112"/>
    <lineage>
        <taxon>Bacteria</taxon>
        <taxon>Pseudomonadati</taxon>
        <taxon>Bacteroidota</taxon>
        <taxon>Bacteroidia</taxon>
        <taxon>Bacteroidales</taxon>
        <taxon>Tannerellaceae</taxon>
        <taxon>Tannerella</taxon>
    </lineage>
</organism>